<name>A0ABX1ATH1_9ACTN</name>
<dbReference type="EMBL" id="JAAVJB010000121">
    <property type="protein sequence ID" value="NJP67572.1"/>
    <property type="molecule type" value="Genomic_DNA"/>
</dbReference>
<evidence type="ECO:0000313" key="3">
    <source>
        <dbReference type="Proteomes" id="UP000746503"/>
    </source>
</evidence>
<evidence type="ECO:0008006" key="4">
    <source>
        <dbReference type="Google" id="ProtNLM"/>
    </source>
</evidence>
<evidence type="ECO:0000313" key="2">
    <source>
        <dbReference type="EMBL" id="NJP67572.1"/>
    </source>
</evidence>
<sequence length="265" mass="26273">MLLVLVLLGVMSWVALRGLGAGPAGGSSDDGAGGGPAPSITPGDTDTDDHIDQRPGGGGGGDDSEDDEDDDAENGGSGDSDEADAAGGGSGDGGEDGTGEDGGSSDEGAGDTDAANGGVDGDAADASRIATLAECAGIDGVTASLRSDANAYAPGEKPSIRLTVRNESGSPCRVDVGHEALTVRLTTDDDNVWTSAHCPTGAGALLREVPAGDGVNHVVEWDGRYSSSDACEGPAQETAPTGTYLAEADLTGFDIIRTTFRMDED</sequence>
<protein>
    <recommendedName>
        <fullName evidence="4">DUF4232 domain-containing protein</fullName>
    </recommendedName>
</protein>
<evidence type="ECO:0000256" key="1">
    <source>
        <dbReference type="SAM" id="MobiDB-lite"/>
    </source>
</evidence>
<feature type="region of interest" description="Disordered" evidence="1">
    <location>
        <begin position="23"/>
        <end position="120"/>
    </location>
</feature>
<dbReference type="Proteomes" id="UP000746503">
    <property type="component" value="Unassembled WGS sequence"/>
</dbReference>
<accession>A0ABX1ATH1</accession>
<proteinExistence type="predicted"/>
<reference evidence="2 3" key="1">
    <citation type="submission" date="2020-03" db="EMBL/GenBank/DDBJ databases">
        <title>Draft genome of Streptomyces sp. ventii, isolated from the Axial Seamount in the Pacific Ocean, and resequencing of the two type strains Streptomyces lonarensis strain NCL 716 and Streptomyces bohaiensis strain 11A07.</title>
        <authorList>
            <person name="Loughran R.M."/>
            <person name="Pfannmuller K.M."/>
            <person name="Wasson B.J."/>
            <person name="Deadmond M.C."/>
            <person name="Paddock B.E."/>
            <person name="Koyack M.J."/>
            <person name="Gallegos D.A."/>
            <person name="Mitchell E.A."/>
            <person name="Ushijima B."/>
            <person name="Saw J.H."/>
            <person name="Mcphail K.L."/>
            <person name="Videau P."/>
        </authorList>
    </citation>
    <scope>NUCLEOTIDE SEQUENCE [LARGE SCALE GENOMIC DNA]</scope>
    <source>
        <strain evidence="3">5675061</strain>
    </source>
</reference>
<gene>
    <name evidence="2" type="ORF">HCJ92_14980</name>
</gene>
<feature type="compositionally biased region" description="Acidic residues" evidence="1">
    <location>
        <begin position="62"/>
        <end position="84"/>
    </location>
</feature>
<keyword evidence="3" id="KW-1185">Reference proteome</keyword>
<organism evidence="2 3">
    <name type="scientific">Streptomyces spiramenti</name>
    <dbReference type="NCBI Taxonomy" id="2720606"/>
    <lineage>
        <taxon>Bacteria</taxon>
        <taxon>Bacillati</taxon>
        <taxon>Actinomycetota</taxon>
        <taxon>Actinomycetes</taxon>
        <taxon>Kitasatosporales</taxon>
        <taxon>Streptomycetaceae</taxon>
        <taxon>Streptomyces</taxon>
    </lineage>
</organism>
<dbReference type="RefSeq" id="WP_167934092.1">
    <property type="nucleotide sequence ID" value="NZ_JAAVJB010000121.1"/>
</dbReference>
<comment type="caution">
    <text evidence="2">The sequence shown here is derived from an EMBL/GenBank/DDBJ whole genome shotgun (WGS) entry which is preliminary data.</text>
</comment>